<name>A0A392S355_9FABA</name>
<sequence>MTPVFRFLNSEELPADKKEAAKIKRRACTYVVLDSKLYRRGFSIILLKCVEEGCVEYILNEIHEGMNGQHVGLVSIGPLCNPTRKNT</sequence>
<dbReference type="PANTHER" id="PTHR48475:SF2">
    <property type="entry name" value="RIBONUCLEASE H"/>
    <property type="match status" value="1"/>
</dbReference>
<dbReference type="EMBL" id="LXQA010302867">
    <property type="protein sequence ID" value="MCI42306.1"/>
    <property type="molecule type" value="Genomic_DNA"/>
</dbReference>
<keyword evidence="2" id="KW-1185">Reference proteome</keyword>
<dbReference type="AlphaFoldDB" id="A0A392S355"/>
<evidence type="ECO:0000313" key="1">
    <source>
        <dbReference type="EMBL" id="MCI42306.1"/>
    </source>
</evidence>
<protein>
    <submittedName>
        <fullName evidence="1">Uncharacterized protein</fullName>
    </submittedName>
</protein>
<evidence type="ECO:0000313" key="2">
    <source>
        <dbReference type="Proteomes" id="UP000265520"/>
    </source>
</evidence>
<accession>A0A392S355</accession>
<dbReference type="PANTHER" id="PTHR48475">
    <property type="entry name" value="RIBONUCLEASE H"/>
    <property type="match status" value="1"/>
</dbReference>
<reference evidence="1 2" key="1">
    <citation type="journal article" date="2018" name="Front. Plant Sci.">
        <title>Red Clover (Trifolium pratense) and Zigzag Clover (T. medium) - A Picture of Genomic Similarities and Differences.</title>
        <authorList>
            <person name="Dluhosova J."/>
            <person name="Istvanek J."/>
            <person name="Nedelnik J."/>
            <person name="Repkova J."/>
        </authorList>
    </citation>
    <scope>NUCLEOTIDE SEQUENCE [LARGE SCALE GENOMIC DNA]</scope>
    <source>
        <strain evidence="2">cv. 10/8</strain>
        <tissue evidence="1">Leaf</tissue>
    </source>
</reference>
<proteinExistence type="predicted"/>
<dbReference type="Proteomes" id="UP000265520">
    <property type="component" value="Unassembled WGS sequence"/>
</dbReference>
<organism evidence="1 2">
    <name type="scientific">Trifolium medium</name>
    <dbReference type="NCBI Taxonomy" id="97028"/>
    <lineage>
        <taxon>Eukaryota</taxon>
        <taxon>Viridiplantae</taxon>
        <taxon>Streptophyta</taxon>
        <taxon>Embryophyta</taxon>
        <taxon>Tracheophyta</taxon>
        <taxon>Spermatophyta</taxon>
        <taxon>Magnoliopsida</taxon>
        <taxon>eudicotyledons</taxon>
        <taxon>Gunneridae</taxon>
        <taxon>Pentapetalae</taxon>
        <taxon>rosids</taxon>
        <taxon>fabids</taxon>
        <taxon>Fabales</taxon>
        <taxon>Fabaceae</taxon>
        <taxon>Papilionoideae</taxon>
        <taxon>50 kb inversion clade</taxon>
        <taxon>NPAAA clade</taxon>
        <taxon>Hologalegina</taxon>
        <taxon>IRL clade</taxon>
        <taxon>Trifolieae</taxon>
        <taxon>Trifolium</taxon>
    </lineage>
</organism>
<comment type="caution">
    <text evidence="1">The sequence shown here is derived from an EMBL/GenBank/DDBJ whole genome shotgun (WGS) entry which is preliminary data.</text>
</comment>